<dbReference type="InterPro" id="IPR042242">
    <property type="entry name" value="RecO_C"/>
</dbReference>
<feature type="non-terminal residue" evidence="1">
    <location>
        <position position="1"/>
    </location>
</feature>
<dbReference type="Pfam" id="PF02565">
    <property type="entry name" value="RecO_C"/>
    <property type="match status" value="1"/>
</dbReference>
<dbReference type="EMBL" id="BARU01046655">
    <property type="protein sequence ID" value="GAH92241.1"/>
    <property type="molecule type" value="Genomic_DNA"/>
</dbReference>
<organism evidence="1">
    <name type="scientific">marine sediment metagenome</name>
    <dbReference type="NCBI Taxonomy" id="412755"/>
    <lineage>
        <taxon>unclassified sequences</taxon>
        <taxon>metagenomes</taxon>
        <taxon>ecological metagenomes</taxon>
    </lineage>
</organism>
<dbReference type="SUPFAM" id="SSF57863">
    <property type="entry name" value="ArfGap/RecO-like zinc finger"/>
    <property type="match status" value="1"/>
</dbReference>
<dbReference type="GO" id="GO:0006281">
    <property type="term" value="P:DNA repair"/>
    <property type="evidence" value="ECO:0007669"/>
    <property type="project" value="InterPro"/>
</dbReference>
<dbReference type="AlphaFoldDB" id="X1JC04"/>
<accession>X1JC04</accession>
<reference evidence="1" key="1">
    <citation type="journal article" date="2014" name="Front. Microbiol.">
        <title>High frequency of phylogenetically diverse reductive dehalogenase-homologous genes in deep subseafloor sedimentary metagenomes.</title>
        <authorList>
            <person name="Kawai M."/>
            <person name="Futagami T."/>
            <person name="Toyoda A."/>
            <person name="Takaki Y."/>
            <person name="Nishi S."/>
            <person name="Hori S."/>
            <person name="Arai W."/>
            <person name="Tsubouchi T."/>
            <person name="Morono Y."/>
            <person name="Uchiyama I."/>
            <person name="Ito T."/>
            <person name="Fujiyama A."/>
            <person name="Inagaki F."/>
            <person name="Takami H."/>
        </authorList>
    </citation>
    <scope>NUCLEOTIDE SEQUENCE</scope>
    <source>
        <strain evidence="1">Expedition CK06-06</strain>
    </source>
</reference>
<dbReference type="InterPro" id="IPR003717">
    <property type="entry name" value="RecO"/>
</dbReference>
<comment type="caution">
    <text evidence="1">The sequence shown here is derived from an EMBL/GenBank/DDBJ whole genome shotgun (WGS) entry which is preliminary data.</text>
</comment>
<dbReference type="InterPro" id="IPR037278">
    <property type="entry name" value="ARFGAP/RecO"/>
</dbReference>
<sequence>LAPATNSFCPGAGGMLCPNCHQNQISYSVSAKGLDGLQLLQSNDYDTASQLEMNPKVSNEIEGVMRNYLKYLLEREIKSTAWLDTLRAQKATLG</sequence>
<name>X1JC04_9ZZZZ</name>
<dbReference type="Gene3D" id="1.20.1440.120">
    <property type="entry name" value="Recombination protein O, C-terminal domain"/>
    <property type="match status" value="1"/>
</dbReference>
<protein>
    <submittedName>
        <fullName evidence="1">Uncharacterized protein</fullName>
    </submittedName>
</protein>
<proteinExistence type="predicted"/>
<dbReference type="GO" id="GO:0006310">
    <property type="term" value="P:DNA recombination"/>
    <property type="evidence" value="ECO:0007669"/>
    <property type="project" value="InterPro"/>
</dbReference>
<gene>
    <name evidence="1" type="ORF">S03H2_70271</name>
</gene>
<evidence type="ECO:0000313" key="1">
    <source>
        <dbReference type="EMBL" id="GAH92241.1"/>
    </source>
</evidence>